<feature type="transmembrane region" description="Helical" evidence="7">
    <location>
        <begin position="316"/>
        <end position="341"/>
    </location>
</feature>
<comment type="caution">
    <text evidence="9">The sequence shown here is derived from an EMBL/GenBank/DDBJ whole genome shotgun (WGS) entry which is preliminary data.</text>
</comment>
<evidence type="ECO:0000256" key="5">
    <source>
        <dbReference type="ARBA" id="ARBA00022989"/>
    </source>
</evidence>
<name>A0ABV2KVI0_9BACI</name>
<dbReference type="Proteomes" id="UP001549167">
    <property type="component" value="Unassembled WGS sequence"/>
</dbReference>
<sequence>MNWYVVDELQLEAKLGLVFFASSMPRLLFMLIGGAIADRVNKATIMLLSDLTKGLLLIAVVALLFVDLFSIAVLIGLSFVFGLLDAFFWPASSSLMPSLVDRDQLTRANSIVQTTQRASTIVGPLLAGLIIGIGSYEIMFACVSVMLLLAAGVDIIIRKHVTIHDGQTDERASIWHNIKDGFRYLKQSPFMIALMLSSVALNLFLSGPMQVGLPIFAHDILDGDEFTYSLLSGTLGVGTLLRALLIGFLNVNRKRGIVALIGLMSLGVFMVSFSLTTVLIVSLIFISLIGFVISIIDVPIISAIQANTESQYIGRIMSLMSFASMGLIPVSYLLTSLMISIGFAIDTILLLSSICLIVVGICVLLFARSIRTVD</sequence>
<accession>A0ABV2KVI0</accession>
<dbReference type="CDD" id="cd06173">
    <property type="entry name" value="MFS_MefA_like"/>
    <property type="match status" value="1"/>
</dbReference>
<feature type="transmembrane region" description="Helical" evidence="7">
    <location>
        <begin position="125"/>
        <end position="150"/>
    </location>
</feature>
<comment type="subcellular location">
    <subcellularLocation>
        <location evidence="1">Cell membrane</location>
        <topology evidence="1">Multi-pass membrane protein</topology>
    </subcellularLocation>
</comment>
<keyword evidence="3" id="KW-1003">Cell membrane</keyword>
<dbReference type="PANTHER" id="PTHR23513:SF6">
    <property type="entry name" value="MAJOR FACILITATOR SUPERFAMILY ASSOCIATED DOMAIN-CONTAINING PROTEIN"/>
    <property type="match status" value="1"/>
</dbReference>
<feature type="domain" description="Major facilitator superfamily (MFS) profile" evidence="8">
    <location>
        <begin position="1"/>
        <end position="371"/>
    </location>
</feature>
<dbReference type="Pfam" id="PF07690">
    <property type="entry name" value="MFS_1"/>
    <property type="match status" value="1"/>
</dbReference>
<dbReference type="InterPro" id="IPR020846">
    <property type="entry name" value="MFS_dom"/>
</dbReference>
<dbReference type="PANTHER" id="PTHR23513">
    <property type="entry name" value="INTEGRAL MEMBRANE EFFLUX PROTEIN-RELATED"/>
    <property type="match status" value="1"/>
</dbReference>
<dbReference type="PROSITE" id="PS50850">
    <property type="entry name" value="MFS"/>
    <property type="match status" value="1"/>
</dbReference>
<dbReference type="SUPFAM" id="SSF103473">
    <property type="entry name" value="MFS general substrate transporter"/>
    <property type="match status" value="1"/>
</dbReference>
<feature type="transmembrane region" description="Helical" evidence="7">
    <location>
        <begin position="279"/>
        <end position="304"/>
    </location>
</feature>
<reference evidence="9 10" key="1">
    <citation type="submission" date="2024-06" db="EMBL/GenBank/DDBJ databases">
        <title>Genomic Encyclopedia of Type Strains, Phase IV (KMG-IV): sequencing the most valuable type-strain genomes for metagenomic binning, comparative biology and taxonomic classification.</title>
        <authorList>
            <person name="Goeker M."/>
        </authorList>
    </citation>
    <scope>NUCLEOTIDE SEQUENCE [LARGE SCALE GENOMIC DNA]</scope>
    <source>
        <strain evidence="9 10">DSM 23520</strain>
    </source>
</reference>
<dbReference type="EMBL" id="JBEPMX010000003">
    <property type="protein sequence ID" value="MET3682710.1"/>
    <property type="molecule type" value="Genomic_DNA"/>
</dbReference>
<dbReference type="InterPro" id="IPR036259">
    <property type="entry name" value="MFS_trans_sf"/>
</dbReference>
<feature type="transmembrane region" description="Helical" evidence="7">
    <location>
        <begin position="256"/>
        <end position="273"/>
    </location>
</feature>
<feature type="transmembrane region" description="Helical" evidence="7">
    <location>
        <begin position="347"/>
        <end position="367"/>
    </location>
</feature>
<gene>
    <name evidence="9" type="ORF">ABID56_000800</name>
</gene>
<proteinExistence type="predicted"/>
<protein>
    <submittedName>
        <fullName evidence="9">MFS family permease</fullName>
    </submittedName>
</protein>
<evidence type="ECO:0000313" key="9">
    <source>
        <dbReference type="EMBL" id="MET3682710.1"/>
    </source>
</evidence>
<keyword evidence="4 7" id="KW-0812">Transmembrane</keyword>
<evidence type="ECO:0000313" key="10">
    <source>
        <dbReference type="Proteomes" id="UP001549167"/>
    </source>
</evidence>
<evidence type="ECO:0000259" key="8">
    <source>
        <dbReference type="PROSITE" id="PS50850"/>
    </source>
</evidence>
<dbReference type="RefSeq" id="WP_354219325.1">
    <property type="nucleotide sequence ID" value="NZ_JBEPMX010000003.1"/>
</dbReference>
<evidence type="ECO:0000256" key="6">
    <source>
        <dbReference type="ARBA" id="ARBA00023136"/>
    </source>
</evidence>
<dbReference type="InterPro" id="IPR011701">
    <property type="entry name" value="MFS"/>
</dbReference>
<feature type="transmembrane region" description="Helical" evidence="7">
    <location>
        <begin position="189"/>
        <end position="206"/>
    </location>
</feature>
<keyword evidence="10" id="KW-1185">Reference proteome</keyword>
<evidence type="ECO:0000256" key="2">
    <source>
        <dbReference type="ARBA" id="ARBA00022448"/>
    </source>
</evidence>
<keyword evidence="5 7" id="KW-1133">Transmembrane helix</keyword>
<evidence type="ECO:0000256" key="1">
    <source>
        <dbReference type="ARBA" id="ARBA00004651"/>
    </source>
</evidence>
<organism evidence="9 10">
    <name type="scientific">Alkalibacillus flavidus</name>
    <dbReference type="NCBI Taxonomy" id="546021"/>
    <lineage>
        <taxon>Bacteria</taxon>
        <taxon>Bacillati</taxon>
        <taxon>Bacillota</taxon>
        <taxon>Bacilli</taxon>
        <taxon>Bacillales</taxon>
        <taxon>Bacillaceae</taxon>
        <taxon>Alkalibacillus</taxon>
    </lineage>
</organism>
<evidence type="ECO:0000256" key="7">
    <source>
        <dbReference type="SAM" id="Phobius"/>
    </source>
</evidence>
<feature type="transmembrane region" description="Helical" evidence="7">
    <location>
        <begin position="15"/>
        <end position="36"/>
    </location>
</feature>
<feature type="transmembrane region" description="Helical" evidence="7">
    <location>
        <begin position="56"/>
        <end position="89"/>
    </location>
</feature>
<feature type="transmembrane region" description="Helical" evidence="7">
    <location>
        <begin position="226"/>
        <end position="249"/>
    </location>
</feature>
<evidence type="ECO:0000256" key="3">
    <source>
        <dbReference type="ARBA" id="ARBA00022475"/>
    </source>
</evidence>
<keyword evidence="6 7" id="KW-0472">Membrane</keyword>
<dbReference type="Gene3D" id="1.20.1250.20">
    <property type="entry name" value="MFS general substrate transporter like domains"/>
    <property type="match status" value="1"/>
</dbReference>
<evidence type="ECO:0000256" key="4">
    <source>
        <dbReference type="ARBA" id="ARBA00022692"/>
    </source>
</evidence>
<keyword evidence="2" id="KW-0813">Transport</keyword>